<name>A0A660CGW0_9PSEU</name>
<dbReference type="PANTHER" id="PTHR30294">
    <property type="entry name" value="MEMBRANE COMPONENT OF ABC TRANSPORTER YHHJ-RELATED"/>
    <property type="match status" value="1"/>
</dbReference>
<evidence type="ECO:0000256" key="4">
    <source>
        <dbReference type="ARBA" id="ARBA00022989"/>
    </source>
</evidence>
<evidence type="ECO:0000256" key="6">
    <source>
        <dbReference type="SAM" id="Phobius"/>
    </source>
</evidence>
<keyword evidence="2" id="KW-1003">Cell membrane</keyword>
<dbReference type="GO" id="GO:0005886">
    <property type="term" value="C:plasma membrane"/>
    <property type="evidence" value="ECO:0007669"/>
    <property type="project" value="UniProtKB-SubCell"/>
</dbReference>
<protein>
    <submittedName>
        <fullName evidence="8">ABC-2 type transport system permease protein</fullName>
    </submittedName>
</protein>
<evidence type="ECO:0000256" key="5">
    <source>
        <dbReference type="ARBA" id="ARBA00023136"/>
    </source>
</evidence>
<proteinExistence type="predicted"/>
<reference evidence="8 9" key="1">
    <citation type="submission" date="2019-07" db="EMBL/GenBank/DDBJ databases">
        <title>R&amp;d 2014.</title>
        <authorList>
            <person name="Klenk H.-P."/>
        </authorList>
    </citation>
    <scope>NUCLEOTIDE SEQUENCE [LARGE SCALE GENOMIC DNA]</scope>
    <source>
        <strain evidence="8 9">DSM 43194</strain>
    </source>
</reference>
<feature type="transmembrane region" description="Helical" evidence="6">
    <location>
        <begin position="302"/>
        <end position="322"/>
    </location>
</feature>
<keyword evidence="9" id="KW-1185">Reference proteome</keyword>
<feature type="domain" description="ABC-2 type transporter transmembrane" evidence="7">
    <location>
        <begin position="24"/>
        <end position="377"/>
    </location>
</feature>
<keyword evidence="5 6" id="KW-0472">Membrane</keyword>
<feature type="transmembrane region" description="Helical" evidence="6">
    <location>
        <begin position="358"/>
        <end position="380"/>
    </location>
</feature>
<evidence type="ECO:0000313" key="9">
    <source>
        <dbReference type="Proteomes" id="UP000317303"/>
    </source>
</evidence>
<dbReference type="AlphaFoldDB" id="A0A660CGW0"/>
<feature type="transmembrane region" description="Helical" evidence="6">
    <location>
        <begin position="197"/>
        <end position="215"/>
    </location>
</feature>
<dbReference type="PANTHER" id="PTHR30294:SF38">
    <property type="entry name" value="TRANSPORT PERMEASE PROTEIN"/>
    <property type="match status" value="1"/>
</dbReference>
<sequence length="388" mass="40206">MRPNQPRPIVALVVANLLRQARDKVGLFFMVVMPFVTILFVGMAMGGASGDDELPVAVHGPGGDPTTTAVVAELERGDKVRVVAADSEEEVRDEVRTGGAVAGLVIPRDGSDLDLVMAQNTGTSMAARSEIDAAVGRTAAVLEAERAARKAGATPDQAKRYVEQAQQRGVDGSVTIRGDGARGEADTPTGFAYTAPANLLLFTFINSMAVAAALVESRRLGMVRRSVAAPLGSGRILLGEAVSRFVVALAQSLLIIVVSWALFGVVWGDPVGVAAVVCAFSLVATGAAMLVGALVRSPQQAPAIGPPLGIVLGMLGGCLWPREVAGEPLNTIGYLFPHSWGMDALLTLSEPGTGIADVWSEVLVIGGMAVVVLGLALVVFRRRAVVVT</sequence>
<dbReference type="RefSeq" id="WP_030531132.1">
    <property type="nucleotide sequence ID" value="NZ_JOIJ01000003.1"/>
</dbReference>
<feature type="transmembrane region" description="Helical" evidence="6">
    <location>
        <begin position="273"/>
        <end position="295"/>
    </location>
</feature>
<dbReference type="InterPro" id="IPR013525">
    <property type="entry name" value="ABC2_TM"/>
</dbReference>
<gene>
    <name evidence="8" type="ORF">JD82_02103</name>
</gene>
<evidence type="ECO:0000259" key="7">
    <source>
        <dbReference type="Pfam" id="PF12698"/>
    </source>
</evidence>
<keyword evidence="4 6" id="KW-1133">Transmembrane helix</keyword>
<dbReference type="OrthoDB" id="4867262at2"/>
<keyword evidence="3 6" id="KW-0812">Transmembrane</keyword>
<evidence type="ECO:0000256" key="3">
    <source>
        <dbReference type="ARBA" id="ARBA00022692"/>
    </source>
</evidence>
<comment type="caution">
    <text evidence="8">The sequence shown here is derived from an EMBL/GenBank/DDBJ whole genome shotgun (WGS) entry which is preliminary data.</text>
</comment>
<dbReference type="Proteomes" id="UP000317303">
    <property type="component" value="Unassembled WGS sequence"/>
</dbReference>
<accession>A0A660CGW0</accession>
<feature type="transmembrane region" description="Helical" evidence="6">
    <location>
        <begin position="25"/>
        <end position="45"/>
    </location>
</feature>
<dbReference type="Pfam" id="PF12698">
    <property type="entry name" value="ABC2_membrane_3"/>
    <property type="match status" value="1"/>
</dbReference>
<organism evidence="8 9">
    <name type="scientific">Prauserella rugosa</name>
    <dbReference type="NCBI Taxonomy" id="43354"/>
    <lineage>
        <taxon>Bacteria</taxon>
        <taxon>Bacillati</taxon>
        <taxon>Actinomycetota</taxon>
        <taxon>Actinomycetes</taxon>
        <taxon>Pseudonocardiales</taxon>
        <taxon>Pseudonocardiaceae</taxon>
        <taxon>Prauserella</taxon>
    </lineage>
</organism>
<evidence type="ECO:0000256" key="2">
    <source>
        <dbReference type="ARBA" id="ARBA00022475"/>
    </source>
</evidence>
<comment type="subcellular location">
    <subcellularLocation>
        <location evidence="1">Cell membrane</location>
        <topology evidence="1">Multi-pass membrane protein</topology>
    </subcellularLocation>
</comment>
<feature type="transmembrane region" description="Helical" evidence="6">
    <location>
        <begin position="245"/>
        <end position="267"/>
    </location>
</feature>
<dbReference type="EMBL" id="VLJV01000001">
    <property type="protein sequence ID" value="TWH20261.1"/>
    <property type="molecule type" value="Genomic_DNA"/>
</dbReference>
<dbReference type="InterPro" id="IPR051449">
    <property type="entry name" value="ABC-2_transporter_component"/>
</dbReference>
<evidence type="ECO:0000256" key="1">
    <source>
        <dbReference type="ARBA" id="ARBA00004651"/>
    </source>
</evidence>
<evidence type="ECO:0000313" key="8">
    <source>
        <dbReference type="EMBL" id="TWH20261.1"/>
    </source>
</evidence>
<dbReference type="GO" id="GO:0140359">
    <property type="term" value="F:ABC-type transporter activity"/>
    <property type="evidence" value="ECO:0007669"/>
    <property type="project" value="InterPro"/>
</dbReference>